<sequence length="193" mass="20656">MRKRAKVVEAIAVTWLALVCLGGCGVVDFRDPSTGEPEIVVDQAVVSEWRKAVSPGVDDLNALGGLPGLKAEGVARVTPCSIDSGELFDLTAGRQWTATRPGMDASHFDPSVTATTARGYKAIIRRLVATGWTVGDRGTGLGFDLPRGLSFDTAHLRRKVDRTTLRMTVQVFDDGVLASLGFRGSRKACRLAQ</sequence>
<dbReference type="RefSeq" id="WP_194694729.1">
    <property type="nucleotide sequence ID" value="NZ_JADKPO010000002.1"/>
</dbReference>
<keyword evidence="2" id="KW-1185">Reference proteome</keyword>
<evidence type="ECO:0000313" key="1">
    <source>
        <dbReference type="EMBL" id="MBF4766570.1"/>
    </source>
</evidence>
<gene>
    <name evidence="1" type="ORF">ISU10_02165</name>
</gene>
<evidence type="ECO:0000313" key="2">
    <source>
        <dbReference type="Proteomes" id="UP000660668"/>
    </source>
</evidence>
<organism evidence="1 2">
    <name type="scientific">Nocardioides agariphilus</name>
    <dbReference type="NCBI Taxonomy" id="433664"/>
    <lineage>
        <taxon>Bacteria</taxon>
        <taxon>Bacillati</taxon>
        <taxon>Actinomycetota</taxon>
        <taxon>Actinomycetes</taxon>
        <taxon>Propionibacteriales</taxon>
        <taxon>Nocardioidaceae</taxon>
        <taxon>Nocardioides</taxon>
    </lineage>
</organism>
<dbReference type="EMBL" id="JADKPO010000002">
    <property type="protein sequence ID" value="MBF4766570.1"/>
    <property type="molecule type" value="Genomic_DNA"/>
</dbReference>
<dbReference type="AlphaFoldDB" id="A0A930VMH9"/>
<accession>A0A930VMH9</accession>
<proteinExistence type="predicted"/>
<reference evidence="1" key="1">
    <citation type="submission" date="2020-11" db="EMBL/GenBank/DDBJ databases">
        <title>Nocardioides cynanchi sp. nov., isolated from soil of rhizosphere of Cynanchum wilfordii.</title>
        <authorList>
            <person name="Lee J.-S."/>
            <person name="Suh M.K."/>
            <person name="Kim J.-S."/>
        </authorList>
    </citation>
    <scope>NUCLEOTIDE SEQUENCE</scope>
    <source>
        <strain evidence="1">KCTC 19276</strain>
    </source>
</reference>
<comment type="caution">
    <text evidence="1">The sequence shown here is derived from an EMBL/GenBank/DDBJ whole genome shotgun (WGS) entry which is preliminary data.</text>
</comment>
<dbReference type="Proteomes" id="UP000660668">
    <property type="component" value="Unassembled WGS sequence"/>
</dbReference>
<name>A0A930VMH9_9ACTN</name>
<protein>
    <submittedName>
        <fullName evidence="1">Uncharacterized protein</fullName>
    </submittedName>
</protein>